<dbReference type="Pfam" id="PF04209">
    <property type="entry name" value="HgmA_C"/>
    <property type="match status" value="1"/>
</dbReference>
<dbReference type="CDD" id="cd07000">
    <property type="entry name" value="cupin_HGO_N"/>
    <property type="match status" value="1"/>
</dbReference>
<dbReference type="Proteomes" id="UP000005801">
    <property type="component" value="Unassembled WGS sequence"/>
</dbReference>
<keyword evidence="4 12" id="KW-0223">Dioxygenase</keyword>
<feature type="domain" description="Homogentisate 1,2-dioxygenase N-terminal" evidence="11">
    <location>
        <begin position="13"/>
        <end position="285"/>
    </location>
</feature>
<evidence type="ECO:0000313" key="13">
    <source>
        <dbReference type="Proteomes" id="UP000005801"/>
    </source>
</evidence>
<evidence type="ECO:0000256" key="9">
    <source>
        <dbReference type="SAM" id="MobiDB-lite"/>
    </source>
</evidence>
<proteinExistence type="inferred from homology"/>
<feature type="binding site" evidence="8">
    <location>
        <position position="379"/>
    </location>
    <ligand>
        <name>Fe cation</name>
        <dbReference type="ChEBI" id="CHEBI:24875"/>
    </ligand>
</feature>
<protein>
    <submittedName>
        <fullName evidence="12">Homogentisate 1,2-dioxygenase</fullName>
        <ecNumber evidence="12">1.13.11.5</ecNumber>
    </submittedName>
</protein>
<dbReference type="STRING" id="391625.PPSIR1_07038"/>
<dbReference type="GO" id="GO:0005737">
    <property type="term" value="C:cytoplasm"/>
    <property type="evidence" value="ECO:0007669"/>
    <property type="project" value="TreeGrafter"/>
</dbReference>
<organism evidence="12 13">
    <name type="scientific">Plesiocystis pacifica SIR-1</name>
    <dbReference type="NCBI Taxonomy" id="391625"/>
    <lineage>
        <taxon>Bacteria</taxon>
        <taxon>Pseudomonadati</taxon>
        <taxon>Myxococcota</taxon>
        <taxon>Polyangia</taxon>
        <taxon>Nannocystales</taxon>
        <taxon>Nannocystaceae</taxon>
        <taxon>Plesiocystis</taxon>
    </lineage>
</organism>
<dbReference type="GO" id="GO:0006559">
    <property type="term" value="P:L-phenylalanine catabolic process"/>
    <property type="evidence" value="ECO:0007669"/>
    <property type="project" value="InterPro"/>
</dbReference>
<keyword evidence="13" id="KW-1185">Reference proteome</keyword>
<dbReference type="OrthoDB" id="9811253at2"/>
<evidence type="ECO:0000256" key="4">
    <source>
        <dbReference type="ARBA" id="ARBA00022964"/>
    </source>
</evidence>
<dbReference type="eggNOG" id="COG3508">
    <property type="taxonomic scope" value="Bacteria"/>
</dbReference>
<feature type="region of interest" description="Disordered" evidence="9">
    <location>
        <begin position="1"/>
        <end position="38"/>
    </location>
</feature>
<keyword evidence="6 8" id="KW-0408">Iron</keyword>
<dbReference type="RefSeq" id="WP_006971865.1">
    <property type="nucleotide sequence ID" value="NZ_ABCS01000024.1"/>
</dbReference>
<evidence type="ECO:0000259" key="10">
    <source>
        <dbReference type="Pfam" id="PF04209"/>
    </source>
</evidence>
<feature type="binding site" evidence="8">
    <location>
        <position position="351"/>
    </location>
    <ligand>
        <name>Fe cation</name>
        <dbReference type="ChEBI" id="CHEBI:24875"/>
    </ligand>
</feature>
<dbReference type="InterPro" id="IPR005708">
    <property type="entry name" value="Homogentis_dOase"/>
</dbReference>
<comment type="similarity">
    <text evidence="2">Belongs to the homogentisate dioxygenase family.</text>
</comment>
<sequence length="444" mass="48898">MTDPNQTPSSTPEYQIGYGSALRSEARPGALPTDQNAPKRAPYGLFAEQINGTGFTVERAHNLRVWLYRLRPAIHDRPFARMTAGEAPPHFSGDFSEAVSTPEVQRYQPLALASGGSTDWLDGVQTFAGAGDPRIRRGMAIHLFTADADMQRVFANIDGDLLLAPEHGRLHIRTELGRLEVGPGEVAILPRGIRFQITLPEGPVRGFASELFDGHYLLPERGLIGANGLADERHFEAPVAEYEDVAEDTVIVVKQGGVFWQTTAPNSPFDVVAWHGSYAPFKYDLRKFMSYGSVSWDHPDPSVLTVLTCPMDGNTRGSGRNAVDVGVFMPRWDPTEHTFRPPYFHRNSAIEFNAVIQTPRTKGAYPSGAFSFTPYLTPHGVSHVGHAAGVEAPDEPRKTSTGDIWLQFESTYSLGVLPRWLGSERRDGEFLQNFTGYAEGELTS</sequence>
<keyword evidence="5 12" id="KW-0560">Oxidoreductase</keyword>
<dbReference type="PANTHER" id="PTHR11056:SF0">
    <property type="entry name" value="HOMOGENTISATE 1,2-DIOXYGENASE"/>
    <property type="match status" value="1"/>
</dbReference>
<evidence type="ECO:0000256" key="7">
    <source>
        <dbReference type="PIRSR" id="PIRSR605708-1"/>
    </source>
</evidence>
<dbReference type="InterPro" id="IPR046452">
    <property type="entry name" value="HgmA_N"/>
</dbReference>
<dbReference type="Gene3D" id="2.60.120.10">
    <property type="entry name" value="Jelly Rolls"/>
    <property type="match status" value="1"/>
</dbReference>
<dbReference type="GO" id="GO:0004411">
    <property type="term" value="F:homogentisate 1,2-dioxygenase activity"/>
    <property type="evidence" value="ECO:0007669"/>
    <property type="project" value="UniProtKB-EC"/>
</dbReference>
<gene>
    <name evidence="12" type="ORF">PPSIR1_07038</name>
</gene>
<evidence type="ECO:0000256" key="5">
    <source>
        <dbReference type="ARBA" id="ARBA00023002"/>
    </source>
</evidence>
<name>A6G566_9BACT</name>
<keyword evidence="3 8" id="KW-0479">Metal-binding</keyword>
<evidence type="ECO:0000256" key="8">
    <source>
        <dbReference type="PIRSR" id="PIRSR605708-2"/>
    </source>
</evidence>
<feature type="binding site" evidence="8">
    <location>
        <position position="345"/>
    </location>
    <ligand>
        <name>Fe cation</name>
        <dbReference type="ChEBI" id="CHEBI:24875"/>
    </ligand>
</feature>
<evidence type="ECO:0000313" key="12">
    <source>
        <dbReference type="EMBL" id="EDM78978.1"/>
    </source>
</evidence>
<feature type="active site" description="Proton acceptor" evidence="7">
    <location>
        <position position="298"/>
    </location>
</feature>
<comment type="caution">
    <text evidence="12">The sequence shown here is derived from an EMBL/GenBank/DDBJ whole genome shotgun (WGS) entry which is preliminary data.</text>
</comment>
<feature type="domain" description="Homogentisate 1,2-dioxygenase C-terminal" evidence="10">
    <location>
        <begin position="286"/>
        <end position="436"/>
    </location>
</feature>
<dbReference type="Pfam" id="PF20510">
    <property type="entry name" value="HgmA_N"/>
    <property type="match status" value="1"/>
</dbReference>
<feature type="compositionally biased region" description="Polar residues" evidence="9">
    <location>
        <begin position="1"/>
        <end position="13"/>
    </location>
</feature>
<dbReference type="PANTHER" id="PTHR11056">
    <property type="entry name" value="HOMOGENTISATE 1,2-DIOXYGENASE"/>
    <property type="match status" value="1"/>
</dbReference>
<dbReference type="EMBL" id="ABCS01000024">
    <property type="protein sequence ID" value="EDM78978.1"/>
    <property type="molecule type" value="Genomic_DNA"/>
</dbReference>
<comment type="cofactor">
    <cofactor evidence="1 8">
        <name>Fe cation</name>
        <dbReference type="ChEBI" id="CHEBI:24875"/>
    </cofactor>
</comment>
<dbReference type="SUPFAM" id="SSF51182">
    <property type="entry name" value="RmlC-like cupins"/>
    <property type="match status" value="1"/>
</dbReference>
<dbReference type="InterPro" id="IPR014710">
    <property type="entry name" value="RmlC-like_jellyroll"/>
</dbReference>
<evidence type="ECO:0000256" key="6">
    <source>
        <dbReference type="ARBA" id="ARBA00023004"/>
    </source>
</evidence>
<dbReference type="GO" id="GO:0006570">
    <property type="term" value="P:tyrosine metabolic process"/>
    <property type="evidence" value="ECO:0007669"/>
    <property type="project" value="InterPro"/>
</dbReference>
<evidence type="ECO:0000256" key="3">
    <source>
        <dbReference type="ARBA" id="ARBA00022723"/>
    </source>
</evidence>
<dbReference type="GO" id="GO:0046872">
    <property type="term" value="F:metal ion binding"/>
    <property type="evidence" value="ECO:0007669"/>
    <property type="project" value="UniProtKB-KW"/>
</dbReference>
<dbReference type="AlphaFoldDB" id="A6G566"/>
<feature type="binding site" evidence="8">
    <location>
        <position position="379"/>
    </location>
    <ligand>
        <name>homogentisate</name>
        <dbReference type="ChEBI" id="CHEBI:16169"/>
    </ligand>
</feature>
<accession>A6G566</accession>
<evidence type="ECO:0000256" key="1">
    <source>
        <dbReference type="ARBA" id="ARBA00001962"/>
    </source>
</evidence>
<evidence type="ECO:0000256" key="2">
    <source>
        <dbReference type="ARBA" id="ARBA00007757"/>
    </source>
</evidence>
<reference evidence="12 13" key="1">
    <citation type="submission" date="2007-06" db="EMBL/GenBank/DDBJ databases">
        <authorList>
            <person name="Shimkets L."/>
            <person name="Ferriera S."/>
            <person name="Johnson J."/>
            <person name="Kravitz S."/>
            <person name="Beeson K."/>
            <person name="Sutton G."/>
            <person name="Rogers Y.-H."/>
            <person name="Friedman R."/>
            <person name="Frazier M."/>
            <person name="Venter J.C."/>
        </authorList>
    </citation>
    <scope>NUCLEOTIDE SEQUENCE [LARGE SCALE GENOMIC DNA]</scope>
    <source>
        <strain evidence="12 13">SIR-1</strain>
    </source>
</reference>
<evidence type="ECO:0000259" key="11">
    <source>
        <dbReference type="Pfam" id="PF20510"/>
    </source>
</evidence>
<dbReference type="InterPro" id="IPR011051">
    <property type="entry name" value="RmlC_Cupin_sf"/>
</dbReference>
<dbReference type="EC" id="1.13.11.5" evidence="12"/>
<dbReference type="InterPro" id="IPR046451">
    <property type="entry name" value="HgmA_C"/>
</dbReference>